<dbReference type="InterPro" id="IPR008168">
    <property type="entry name" value="Cyt_C_IC"/>
</dbReference>
<evidence type="ECO:0000256" key="3">
    <source>
        <dbReference type="ARBA" id="ARBA00022723"/>
    </source>
</evidence>
<keyword evidence="4" id="KW-0249">Electron transport</keyword>
<dbReference type="Gene3D" id="1.10.760.10">
    <property type="entry name" value="Cytochrome c-like domain"/>
    <property type="match status" value="1"/>
</dbReference>
<gene>
    <name evidence="8" type="ORF">FZ928_06410</name>
</gene>
<protein>
    <submittedName>
        <fullName evidence="8">Cytochrome c</fullName>
    </submittedName>
</protein>
<dbReference type="AlphaFoldDB" id="A0A5C2LL30"/>
<dbReference type="GO" id="GO:0005506">
    <property type="term" value="F:iron ion binding"/>
    <property type="evidence" value="ECO:0007669"/>
    <property type="project" value="InterPro"/>
</dbReference>
<name>A0A5C2LL30_KLEPN</name>
<keyword evidence="1" id="KW-0813">Transport</keyword>
<evidence type="ECO:0000256" key="5">
    <source>
        <dbReference type="ARBA" id="ARBA00023004"/>
    </source>
</evidence>
<accession>A0A5C2LL30</accession>
<evidence type="ECO:0000313" key="8">
    <source>
        <dbReference type="EMBL" id="QEP92339.1"/>
    </source>
</evidence>
<evidence type="ECO:0000259" key="7">
    <source>
        <dbReference type="PROSITE" id="PS51007"/>
    </source>
</evidence>
<evidence type="ECO:0000256" key="1">
    <source>
        <dbReference type="ARBA" id="ARBA00022448"/>
    </source>
</evidence>
<dbReference type="Proteomes" id="UP000325127">
    <property type="component" value="Chromosome"/>
</dbReference>
<dbReference type="Pfam" id="PF00034">
    <property type="entry name" value="Cytochrom_C"/>
    <property type="match status" value="1"/>
</dbReference>
<keyword evidence="5 6" id="KW-0408">Iron</keyword>
<keyword evidence="2 6" id="KW-0349">Heme</keyword>
<evidence type="ECO:0000313" key="9">
    <source>
        <dbReference type="Proteomes" id="UP000325127"/>
    </source>
</evidence>
<dbReference type="EMBL" id="CP043670">
    <property type="protein sequence ID" value="QEP92339.1"/>
    <property type="molecule type" value="Genomic_DNA"/>
</dbReference>
<dbReference type="InterPro" id="IPR009056">
    <property type="entry name" value="Cyt_c-like_dom"/>
</dbReference>
<dbReference type="GO" id="GO:0020037">
    <property type="term" value="F:heme binding"/>
    <property type="evidence" value="ECO:0007669"/>
    <property type="project" value="InterPro"/>
</dbReference>
<dbReference type="PRINTS" id="PR00605">
    <property type="entry name" value="CYTCHROMECIC"/>
</dbReference>
<dbReference type="PANTHER" id="PTHR35008:SF8">
    <property type="entry name" value="ALCOHOL DEHYDROGENASE CYTOCHROME C SUBUNIT"/>
    <property type="match status" value="1"/>
</dbReference>
<dbReference type="PROSITE" id="PS51007">
    <property type="entry name" value="CYTC"/>
    <property type="match status" value="1"/>
</dbReference>
<proteinExistence type="predicted"/>
<keyword evidence="3 6" id="KW-0479">Metal-binding</keyword>
<evidence type="ECO:0000256" key="6">
    <source>
        <dbReference type="PROSITE-ProRule" id="PRU00433"/>
    </source>
</evidence>
<dbReference type="PANTHER" id="PTHR35008">
    <property type="entry name" value="BLL4482 PROTEIN-RELATED"/>
    <property type="match status" value="1"/>
</dbReference>
<dbReference type="InterPro" id="IPR051459">
    <property type="entry name" value="Cytochrome_c-type_DH"/>
</dbReference>
<organism evidence="8 9">
    <name type="scientific">Klebsiella pneumoniae</name>
    <dbReference type="NCBI Taxonomy" id="573"/>
    <lineage>
        <taxon>Bacteria</taxon>
        <taxon>Pseudomonadati</taxon>
        <taxon>Pseudomonadota</taxon>
        <taxon>Gammaproteobacteria</taxon>
        <taxon>Enterobacterales</taxon>
        <taxon>Enterobacteriaceae</taxon>
        <taxon>Klebsiella/Raoultella group</taxon>
        <taxon>Klebsiella</taxon>
        <taxon>Klebsiella pneumoniae complex</taxon>
    </lineage>
</organism>
<dbReference type="GO" id="GO:0009055">
    <property type="term" value="F:electron transfer activity"/>
    <property type="evidence" value="ECO:0007669"/>
    <property type="project" value="InterPro"/>
</dbReference>
<evidence type="ECO:0000256" key="4">
    <source>
        <dbReference type="ARBA" id="ARBA00022982"/>
    </source>
</evidence>
<dbReference type="SUPFAM" id="SSF46626">
    <property type="entry name" value="Cytochrome c"/>
    <property type="match status" value="1"/>
</dbReference>
<dbReference type="InterPro" id="IPR036909">
    <property type="entry name" value="Cyt_c-like_dom_sf"/>
</dbReference>
<feature type="domain" description="Cytochrome c" evidence="7">
    <location>
        <begin position="13"/>
        <end position="103"/>
    </location>
</feature>
<sequence length="182" mass="19308">MEDSVAKDLLKGNDSKTGAALYVDNCAACHRTDGAGYKRAFPSLKGNPVVQTEDATSLIHIVLTGSTTPAVKDAVSNLTMPSFGWRTDDQQVADVVNFIRTSWGNNAPAVSASDVAKVRKETAAHDEKALGNADISKLPGPDSKRQGCVARAAQPILSDDVKYCLNQGVCLHAACRATDLHR</sequence>
<reference evidence="8 9" key="1">
    <citation type="submission" date="2019-08" db="EMBL/GenBank/DDBJ databases">
        <title>Emergence of NDM-5-producing hypervirulent Klebsiella pneumoniae from clinical infections.</title>
        <authorList>
            <person name="Shen Z."/>
            <person name="Zhang H."/>
            <person name="Li M."/>
        </authorList>
    </citation>
    <scope>NUCLEOTIDE SEQUENCE [LARGE SCALE GENOMIC DNA]</scope>
    <source>
        <strain evidence="8 9">RJ18-01</strain>
    </source>
</reference>
<evidence type="ECO:0000256" key="2">
    <source>
        <dbReference type="ARBA" id="ARBA00022617"/>
    </source>
</evidence>